<evidence type="ECO:0000256" key="2">
    <source>
        <dbReference type="SAM" id="MobiDB-lite"/>
    </source>
</evidence>
<feature type="region of interest" description="Disordered" evidence="2">
    <location>
        <begin position="1"/>
        <end position="47"/>
    </location>
</feature>
<reference evidence="3 4" key="1">
    <citation type="journal article" date="2016" name="PLoS ONE">
        <title>Sequence Assembly of Yarrowia lipolytica Strain W29/CLIB89 Shows Transposable Element Diversity.</title>
        <authorList>
            <person name="Magnan C."/>
            <person name="Yu J."/>
            <person name="Chang I."/>
            <person name="Jahn E."/>
            <person name="Kanomata Y."/>
            <person name="Wu J."/>
            <person name="Zeller M."/>
            <person name="Oakes M."/>
            <person name="Baldi P."/>
            <person name="Sandmeyer S."/>
        </authorList>
    </citation>
    <scope>NUCLEOTIDE SEQUENCE [LARGE SCALE GENOMIC DNA]</scope>
    <source>
        <strain evidence="4">CLIB89(W29)</strain>
    </source>
</reference>
<feature type="compositionally biased region" description="Low complexity" evidence="2">
    <location>
        <begin position="19"/>
        <end position="31"/>
    </location>
</feature>
<dbReference type="Proteomes" id="UP000182444">
    <property type="component" value="Chromosome 1D"/>
</dbReference>
<feature type="compositionally biased region" description="Basic and acidic residues" evidence="2">
    <location>
        <begin position="1"/>
        <end position="18"/>
    </location>
</feature>
<feature type="coiled-coil region" evidence="1">
    <location>
        <begin position="60"/>
        <end position="91"/>
    </location>
</feature>
<name>A0A1D8NCV5_YARLL</name>
<feature type="compositionally biased region" description="Polar residues" evidence="2">
    <location>
        <begin position="32"/>
        <end position="44"/>
    </location>
</feature>
<accession>A0A1D8NCV5</accession>
<evidence type="ECO:0000256" key="1">
    <source>
        <dbReference type="SAM" id="Coils"/>
    </source>
</evidence>
<dbReference type="AlphaFoldDB" id="A0A1D8NCV5"/>
<gene>
    <name evidence="3" type="ORF">YALI1_D02499g</name>
</gene>
<feature type="compositionally biased region" description="Polar residues" evidence="2">
    <location>
        <begin position="186"/>
        <end position="198"/>
    </location>
</feature>
<dbReference type="KEGG" id="yli:2910517"/>
<protein>
    <submittedName>
        <fullName evidence="3">Uncharacterized protein</fullName>
    </submittedName>
</protein>
<proteinExistence type="predicted"/>
<keyword evidence="1" id="KW-0175">Coiled coil</keyword>
<dbReference type="GeneID" id="2910517"/>
<dbReference type="VEuPathDB" id="FungiDB:YALI1_D02499g"/>
<evidence type="ECO:0000313" key="3">
    <source>
        <dbReference type="EMBL" id="AOW03462.1"/>
    </source>
</evidence>
<feature type="region of interest" description="Disordered" evidence="2">
    <location>
        <begin position="146"/>
        <end position="198"/>
    </location>
</feature>
<organism evidence="3 4">
    <name type="scientific">Yarrowia lipolytica</name>
    <name type="common">Candida lipolytica</name>
    <dbReference type="NCBI Taxonomy" id="4952"/>
    <lineage>
        <taxon>Eukaryota</taxon>
        <taxon>Fungi</taxon>
        <taxon>Dikarya</taxon>
        <taxon>Ascomycota</taxon>
        <taxon>Saccharomycotina</taxon>
        <taxon>Dipodascomycetes</taxon>
        <taxon>Dipodascales</taxon>
        <taxon>Dipodascales incertae sedis</taxon>
        <taxon>Yarrowia</taxon>
    </lineage>
</organism>
<evidence type="ECO:0000313" key="4">
    <source>
        <dbReference type="Proteomes" id="UP000182444"/>
    </source>
</evidence>
<dbReference type="EMBL" id="CP017556">
    <property type="protein sequence ID" value="AOW03462.1"/>
    <property type="molecule type" value="Genomic_DNA"/>
</dbReference>
<dbReference type="VEuPathDB" id="FungiDB:YALI0_D02189g"/>
<sequence length="198" mass="22524">MTIDKEIKSRYQDSREQFFDSSSGFNNNNQSILDGTSFQNPNNDTDQHSRAIQQQTRDIQQQVQQQTRDLRQQIQQQAQNIQMQAQQQARNAILPVLGYGMPQGFVINPLQVQPGYSSTQGHGYEGMDVFEQGSSQRQVVDHIPDMRSSSPFRANVSHPSQDHVTDSVRSQQQSQSESELDLPPTYEQSQSTSHELLN</sequence>
<dbReference type="RefSeq" id="XP_502316.3">
    <property type="nucleotide sequence ID" value="XM_502316.3"/>
</dbReference>